<feature type="signal peptide" evidence="4">
    <location>
        <begin position="1"/>
        <end position="18"/>
    </location>
</feature>
<feature type="non-terminal residue" evidence="6">
    <location>
        <position position="283"/>
    </location>
</feature>
<evidence type="ECO:0000259" key="5">
    <source>
        <dbReference type="PROSITE" id="PS51767"/>
    </source>
</evidence>
<dbReference type="OrthoDB" id="2747330at2759"/>
<dbReference type="Pfam" id="PF00026">
    <property type="entry name" value="Asp"/>
    <property type="match status" value="1"/>
</dbReference>
<keyword evidence="3" id="KW-0064">Aspartyl protease</keyword>
<dbReference type="EMBL" id="NCKW01000021">
    <property type="protein sequence ID" value="POM81759.1"/>
    <property type="molecule type" value="Genomic_DNA"/>
</dbReference>
<organism evidence="6 7">
    <name type="scientific">Phytophthora palmivora</name>
    <dbReference type="NCBI Taxonomy" id="4796"/>
    <lineage>
        <taxon>Eukaryota</taxon>
        <taxon>Sar</taxon>
        <taxon>Stramenopiles</taxon>
        <taxon>Oomycota</taxon>
        <taxon>Peronosporomycetes</taxon>
        <taxon>Peronosporales</taxon>
        <taxon>Peronosporaceae</taxon>
        <taxon>Phytophthora</taxon>
    </lineage>
</organism>
<feature type="chain" id="PRO_5015187260" evidence="4">
    <location>
        <begin position="19"/>
        <end position="283"/>
    </location>
</feature>
<dbReference type="SUPFAM" id="SSF50630">
    <property type="entry name" value="Acid proteases"/>
    <property type="match status" value="1"/>
</dbReference>
<feature type="domain" description="Peptidase A1" evidence="5">
    <location>
        <begin position="34"/>
        <end position="283"/>
    </location>
</feature>
<dbReference type="InterPro" id="IPR021109">
    <property type="entry name" value="Peptidase_aspartic_dom_sf"/>
</dbReference>
<dbReference type="GO" id="GO:0004190">
    <property type="term" value="F:aspartic-type endopeptidase activity"/>
    <property type="evidence" value="ECO:0007669"/>
    <property type="project" value="UniProtKB-KW"/>
</dbReference>
<accession>A0A2P4YVE2</accession>
<keyword evidence="3" id="KW-0378">Hydrolase</keyword>
<comment type="caution">
    <text evidence="6">The sequence shown here is derived from an EMBL/GenBank/DDBJ whole genome shotgun (WGS) entry which is preliminary data.</text>
</comment>
<dbReference type="InterPro" id="IPR033121">
    <property type="entry name" value="PEPTIDASE_A1"/>
</dbReference>
<sequence length="283" mass="29550">MALHTVLALGLLSAQVRGSVLQQELWGLSSGLAYYVEVSIGSPLYSSSSGSSSSNSFNLLVDTGSANTAVVTAECCSLTNENLYSCADSSTCVDQGTSVSVTYVSGSWSGQVVQDTFSGQGLGTVDNMPFAEITSEDNFISTGYDGIIGLGYKAIASPSRSLSSINEDKVKSVDGLENVFSLQMCGALQALSLSNVSLQDNSYLYAGELLLGGTEGPNGESYHEGEIVYTSLVQLYAVKNIVTDIGVNGASLGLDCEMINSPRTINDPGSRKFDFASSFDTGV</sequence>
<dbReference type="PANTHER" id="PTHR47966">
    <property type="entry name" value="BETA-SITE APP-CLEAVING ENZYME, ISOFORM A-RELATED"/>
    <property type="match status" value="1"/>
</dbReference>
<evidence type="ECO:0000256" key="4">
    <source>
        <dbReference type="SAM" id="SignalP"/>
    </source>
</evidence>
<dbReference type="GO" id="GO:0006508">
    <property type="term" value="P:proteolysis"/>
    <property type="evidence" value="ECO:0007669"/>
    <property type="project" value="UniProtKB-KW"/>
</dbReference>
<dbReference type="InterPro" id="IPR001969">
    <property type="entry name" value="Aspartic_peptidase_AS"/>
</dbReference>
<evidence type="ECO:0000256" key="3">
    <source>
        <dbReference type="ARBA" id="ARBA00022750"/>
    </source>
</evidence>
<dbReference type="Gene3D" id="2.40.70.10">
    <property type="entry name" value="Acid Proteases"/>
    <property type="match status" value="2"/>
</dbReference>
<protein>
    <submittedName>
        <fullName evidence="6">Pepsin-like aspartic protease A1</fullName>
    </submittedName>
</protein>
<evidence type="ECO:0000313" key="7">
    <source>
        <dbReference type="Proteomes" id="UP000237271"/>
    </source>
</evidence>
<keyword evidence="4" id="KW-0732">Signal</keyword>
<proteinExistence type="inferred from homology"/>
<reference evidence="6 7" key="1">
    <citation type="journal article" date="2017" name="Genome Biol. Evol.">
        <title>Phytophthora megakarya and P. palmivora, closely related causal agents of cacao black pod rot, underwent increases in genome sizes and gene numbers by different mechanisms.</title>
        <authorList>
            <person name="Ali S.S."/>
            <person name="Shao J."/>
            <person name="Lary D.J."/>
            <person name="Kronmiller B."/>
            <person name="Shen D."/>
            <person name="Strem M.D."/>
            <person name="Amoako-Attah I."/>
            <person name="Akrofi A.Y."/>
            <person name="Begoude B.A."/>
            <person name="Ten Hoopen G.M."/>
            <person name="Coulibaly K."/>
            <person name="Kebe B.I."/>
            <person name="Melnick R.L."/>
            <person name="Guiltinan M.J."/>
            <person name="Tyler B.M."/>
            <person name="Meinhardt L.W."/>
            <person name="Bailey B.A."/>
        </authorList>
    </citation>
    <scope>NUCLEOTIDE SEQUENCE [LARGE SCALE GENOMIC DNA]</scope>
    <source>
        <strain evidence="7">sbr112.9</strain>
    </source>
</reference>
<dbReference type="PROSITE" id="PS00141">
    <property type="entry name" value="ASP_PROTEASE"/>
    <property type="match status" value="1"/>
</dbReference>
<dbReference type="Proteomes" id="UP000237271">
    <property type="component" value="Unassembled WGS sequence"/>
</dbReference>
<keyword evidence="7" id="KW-1185">Reference proteome</keyword>
<dbReference type="InterPro" id="IPR001461">
    <property type="entry name" value="Aspartic_peptidase_A1"/>
</dbReference>
<name>A0A2P4YVE2_9STRA</name>
<evidence type="ECO:0000256" key="1">
    <source>
        <dbReference type="ARBA" id="ARBA00007447"/>
    </source>
</evidence>
<gene>
    <name evidence="6" type="ORF">PHPALM_217</name>
</gene>
<dbReference type="PROSITE" id="PS51767">
    <property type="entry name" value="PEPTIDASE_A1"/>
    <property type="match status" value="1"/>
</dbReference>
<evidence type="ECO:0000256" key="2">
    <source>
        <dbReference type="ARBA" id="ARBA00022670"/>
    </source>
</evidence>
<dbReference type="AlphaFoldDB" id="A0A2P4YVE2"/>
<comment type="similarity">
    <text evidence="1">Belongs to the peptidase A1 family.</text>
</comment>
<dbReference type="PANTHER" id="PTHR47966:SF51">
    <property type="entry name" value="BETA-SITE APP-CLEAVING ENZYME, ISOFORM A-RELATED"/>
    <property type="match status" value="1"/>
</dbReference>
<keyword evidence="2 6" id="KW-0645">Protease</keyword>
<evidence type="ECO:0000313" key="6">
    <source>
        <dbReference type="EMBL" id="POM81759.1"/>
    </source>
</evidence>